<gene>
    <name evidence="2" type="ORF">BJY24_001084</name>
</gene>
<dbReference type="PANTHER" id="PTHR33608">
    <property type="entry name" value="BLL2464 PROTEIN"/>
    <property type="match status" value="1"/>
</dbReference>
<evidence type="ECO:0000313" key="3">
    <source>
        <dbReference type="Proteomes" id="UP000540412"/>
    </source>
</evidence>
<protein>
    <submittedName>
        <fullName evidence="2">Uncharacterized protein (DUF58 family)</fullName>
    </submittedName>
</protein>
<dbReference type="RefSeq" id="WP_051162951.1">
    <property type="nucleotide sequence ID" value="NZ_JACHIT010000001.1"/>
</dbReference>
<keyword evidence="3" id="KW-1185">Reference proteome</keyword>
<dbReference type="EMBL" id="JACHIT010000001">
    <property type="protein sequence ID" value="MBB5912217.1"/>
    <property type="molecule type" value="Genomic_DNA"/>
</dbReference>
<name>A0A7W9P9Y2_9NOCA</name>
<dbReference type="InterPro" id="IPR002881">
    <property type="entry name" value="DUF58"/>
</dbReference>
<organism evidence="2 3">
    <name type="scientific">Nocardia transvalensis</name>
    <dbReference type="NCBI Taxonomy" id="37333"/>
    <lineage>
        <taxon>Bacteria</taxon>
        <taxon>Bacillati</taxon>
        <taxon>Actinomycetota</taxon>
        <taxon>Actinomycetes</taxon>
        <taxon>Mycobacteriales</taxon>
        <taxon>Nocardiaceae</taxon>
        <taxon>Nocardia</taxon>
    </lineage>
</organism>
<evidence type="ECO:0000259" key="1">
    <source>
        <dbReference type="Pfam" id="PF01882"/>
    </source>
</evidence>
<reference evidence="2 3" key="1">
    <citation type="submission" date="2020-08" db="EMBL/GenBank/DDBJ databases">
        <title>Sequencing the genomes of 1000 actinobacteria strains.</title>
        <authorList>
            <person name="Klenk H.-P."/>
        </authorList>
    </citation>
    <scope>NUCLEOTIDE SEQUENCE [LARGE SCALE GENOMIC DNA]</scope>
    <source>
        <strain evidence="2 3">DSM 43582</strain>
    </source>
</reference>
<dbReference type="Pfam" id="PF01882">
    <property type="entry name" value="DUF58"/>
    <property type="match status" value="1"/>
</dbReference>
<dbReference type="PANTHER" id="PTHR33608:SF14">
    <property type="entry name" value="POSSIBLE CONSERVED SECRETED PROTEIN"/>
    <property type="match status" value="1"/>
</dbReference>
<dbReference type="AlphaFoldDB" id="A0A7W9P9Y2"/>
<evidence type="ECO:0000313" key="2">
    <source>
        <dbReference type="EMBL" id="MBB5912217.1"/>
    </source>
</evidence>
<sequence>MNDGAVQVDTGPVALDRRPSSRAIAMIACAGLVAALAVGSSRPELLAFAAPLIGFVAAPLRTARTEITVVAAREAPGRADVVRCAEGEPVVIHLSAVVTAGRAFIRCRPLPVPGLTIVAADSGGVPGTERDVDAVYSGGAPEIRGEGAGPGAAMYSGGAPEVRGDGAGPGASIAVTVTADRWGRYPLPVEVVAIGEAGLTRGVAVRYPVVLQVFPVTGGPGPDMIDNPSLARIGSQCSTRPGAGMEFADIRPFVPGDRIRAVNWRVSARRGSVFVTDRYGELARDVVVLVDEGGDPGPPARDRVVRGAVEIAQAALRSGDRVGIVCLGRAPRWLAVSSDRRQFTGLVATLLDPGERAAVPFDGTVPPRWSVPPGATVVALTALLDSGVVSALLDLRRRGHRVVAVDVLEHPFRTPAEPLVRRLWSLERTGVHRDLGAVGVEVVAWPPETALADALRATGSRR</sequence>
<feature type="domain" description="DUF58" evidence="1">
    <location>
        <begin position="249"/>
        <end position="409"/>
    </location>
</feature>
<dbReference type="Proteomes" id="UP000540412">
    <property type="component" value="Unassembled WGS sequence"/>
</dbReference>
<accession>A0A7W9P9Y2</accession>
<comment type="caution">
    <text evidence="2">The sequence shown here is derived from an EMBL/GenBank/DDBJ whole genome shotgun (WGS) entry which is preliminary data.</text>
</comment>
<proteinExistence type="predicted"/>